<dbReference type="InterPro" id="IPR000873">
    <property type="entry name" value="AMP-dep_synth/lig_dom"/>
</dbReference>
<dbReference type="Proteomes" id="UP000443843">
    <property type="component" value="Unassembled WGS sequence"/>
</dbReference>
<reference evidence="3 4" key="1">
    <citation type="submission" date="2019-11" db="EMBL/GenBank/DDBJ databases">
        <title>Pseudooceanicola pacifica sp. nov., isolated from deep-sea sediment of the Pacific Ocean.</title>
        <authorList>
            <person name="Lyu L."/>
        </authorList>
    </citation>
    <scope>NUCLEOTIDE SEQUENCE [LARGE SCALE GENOMIC DNA]</scope>
    <source>
        <strain evidence="3 4">216_PA32_1</strain>
    </source>
</reference>
<protein>
    <submittedName>
        <fullName evidence="3">AMP-binding protein</fullName>
    </submittedName>
</protein>
<dbReference type="RefSeq" id="WP_160382335.1">
    <property type="nucleotide sequence ID" value="NZ_WNXQ01000004.1"/>
</dbReference>
<dbReference type="Gene3D" id="3.30.300.30">
    <property type="match status" value="1"/>
</dbReference>
<name>A0A844WF86_9RHOB</name>
<comment type="caution">
    <text evidence="3">The sequence shown here is derived from an EMBL/GenBank/DDBJ whole genome shotgun (WGS) entry which is preliminary data.</text>
</comment>
<dbReference type="PANTHER" id="PTHR43767:SF1">
    <property type="entry name" value="NONRIBOSOMAL PEPTIDE SYNTHASE PES1 (EUROFUNG)-RELATED"/>
    <property type="match status" value="1"/>
</dbReference>
<dbReference type="SUPFAM" id="SSF56801">
    <property type="entry name" value="Acetyl-CoA synthetase-like"/>
    <property type="match status" value="1"/>
</dbReference>
<dbReference type="Gene3D" id="3.40.50.12780">
    <property type="entry name" value="N-terminal domain of ligase-like"/>
    <property type="match status" value="1"/>
</dbReference>
<dbReference type="InterPro" id="IPR050237">
    <property type="entry name" value="ATP-dep_AMP-bd_enzyme"/>
</dbReference>
<evidence type="ECO:0000259" key="2">
    <source>
        <dbReference type="Pfam" id="PF13193"/>
    </source>
</evidence>
<evidence type="ECO:0000313" key="3">
    <source>
        <dbReference type="EMBL" id="MWB78059.1"/>
    </source>
</evidence>
<sequence>MTSEDYGRAAMRDRRAAAEAETYPETLGDFIDRAAAEHGEAILAKWLESGETMTYAAFADATRRLASALLRQGIRKGTHVAVMLPNVPAFPLTWAALGRIGAVMIPVNIGYTQQELTFVLTDADAQFVVIDAGALPSLEGMETLPPLLSPSRIIVHGGTREAGQSWEALLAAGDPDFVAPSEVSRTDMLNLQYTSGTTGFPKGCMLSHDYWVLLGSLAAHWRGASGHVRNVLIWAPFYYMDPQWQFLMAMRLGGTAKIAPRISISRAYDYLVEEEIHYCIFPEPVLKAWPEGPKDKALSLRFVSIFGWREEARREVERRFGCIARESFGMTEIGGGLMVPEEAGEKAYQRVCGLPSAFRETRIVGEDGKDVAQGEIGELWVAGRGLLWGYYKRPDANAEGFSGRWFRTGDLFRQDADGFYQIVGRIKDMIRRSGENIAAQEVEAVMNAMPGVMESAAVGVPDPMRGQEVKVYLVLTEGTRPEDVPPEAVIEHCASRLARFKTPRFIAYLDEFPRTVSNKIRKKDILPEGADPRAGSWDRIAQRWLTAEDADQTAG</sequence>
<dbReference type="EMBL" id="WNXQ01000004">
    <property type="protein sequence ID" value="MWB78059.1"/>
    <property type="molecule type" value="Genomic_DNA"/>
</dbReference>
<feature type="domain" description="AMP-dependent synthetase/ligase" evidence="1">
    <location>
        <begin position="32"/>
        <end position="391"/>
    </location>
</feature>
<gene>
    <name evidence="3" type="ORF">GLS40_08500</name>
</gene>
<proteinExistence type="predicted"/>
<dbReference type="InterPro" id="IPR020845">
    <property type="entry name" value="AMP-binding_CS"/>
</dbReference>
<dbReference type="Pfam" id="PF13193">
    <property type="entry name" value="AMP-binding_C"/>
    <property type="match status" value="1"/>
</dbReference>
<evidence type="ECO:0000259" key="1">
    <source>
        <dbReference type="Pfam" id="PF00501"/>
    </source>
</evidence>
<dbReference type="AlphaFoldDB" id="A0A844WF86"/>
<organism evidence="3 4">
    <name type="scientific">Pseudooceanicola pacificus</name>
    <dbReference type="NCBI Taxonomy" id="2676438"/>
    <lineage>
        <taxon>Bacteria</taxon>
        <taxon>Pseudomonadati</taxon>
        <taxon>Pseudomonadota</taxon>
        <taxon>Alphaproteobacteria</taxon>
        <taxon>Rhodobacterales</taxon>
        <taxon>Paracoccaceae</taxon>
        <taxon>Pseudooceanicola</taxon>
    </lineage>
</organism>
<keyword evidence="4" id="KW-1185">Reference proteome</keyword>
<dbReference type="InterPro" id="IPR045851">
    <property type="entry name" value="AMP-bd_C_sf"/>
</dbReference>
<dbReference type="InterPro" id="IPR025110">
    <property type="entry name" value="AMP-bd_C"/>
</dbReference>
<dbReference type="InterPro" id="IPR042099">
    <property type="entry name" value="ANL_N_sf"/>
</dbReference>
<dbReference type="PANTHER" id="PTHR43767">
    <property type="entry name" value="LONG-CHAIN-FATTY-ACID--COA LIGASE"/>
    <property type="match status" value="1"/>
</dbReference>
<accession>A0A844WF86</accession>
<evidence type="ECO:0000313" key="4">
    <source>
        <dbReference type="Proteomes" id="UP000443843"/>
    </source>
</evidence>
<dbReference type="PROSITE" id="PS00455">
    <property type="entry name" value="AMP_BINDING"/>
    <property type="match status" value="1"/>
</dbReference>
<feature type="domain" description="AMP-binding enzyme C-terminal" evidence="2">
    <location>
        <begin position="441"/>
        <end position="519"/>
    </location>
</feature>
<dbReference type="GO" id="GO:0016878">
    <property type="term" value="F:acid-thiol ligase activity"/>
    <property type="evidence" value="ECO:0007669"/>
    <property type="project" value="UniProtKB-ARBA"/>
</dbReference>
<dbReference type="Pfam" id="PF00501">
    <property type="entry name" value="AMP-binding"/>
    <property type="match status" value="1"/>
</dbReference>